<evidence type="ECO:0000313" key="5">
    <source>
        <dbReference type="Proteomes" id="UP000215590"/>
    </source>
</evidence>
<dbReference type="GO" id="GO:0003700">
    <property type="term" value="F:DNA-binding transcription factor activity"/>
    <property type="evidence" value="ECO:0007669"/>
    <property type="project" value="TreeGrafter"/>
</dbReference>
<dbReference type="SUPFAM" id="SSF48498">
    <property type="entry name" value="Tetracyclin repressor-like, C-terminal domain"/>
    <property type="match status" value="1"/>
</dbReference>
<keyword evidence="5" id="KW-1185">Reference proteome</keyword>
<evidence type="ECO:0000313" key="4">
    <source>
        <dbReference type="EMBL" id="OYR13424.1"/>
    </source>
</evidence>
<comment type="caution">
    <text evidence="4">The sequence shown here is derived from an EMBL/GenBank/DDBJ whole genome shotgun (WGS) entry which is preliminary data.</text>
</comment>
<accession>A0A256FF04</accession>
<dbReference type="GO" id="GO:0000976">
    <property type="term" value="F:transcription cis-regulatory region binding"/>
    <property type="evidence" value="ECO:0007669"/>
    <property type="project" value="TreeGrafter"/>
</dbReference>
<evidence type="ECO:0000259" key="3">
    <source>
        <dbReference type="PROSITE" id="PS50977"/>
    </source>
</evidence>
<dbReference type="PROSITE" id="PS01081">
    <property type="entry name" value="HTH_TETR_1"/>
    <property type="match status" value="1"/>
</dbReference>
<dbReference type="EMBL" id="NNRJ01000052">
    <property type="protein sequence ID" value="OYR13424.1"/>
    <property type="molecule type" value="Genomic_DNA"/>
</dbReference>
<proteinExistence type="predicted"/>
<keyword evidence="1 2" id="KW-0238">DNA-binding</keyword>
<dbReference type="Proteomes" id="UP000215590">
    <property type="component" value="Unassembled WGS sequence"/>
</dbReference>
<protein>
    <submittedName>
        <fullName evidence="4">Bacterial regulatory, tetR family protein</fullName>
    </submittedName>
</protein>
<name>A0A256FF04_9HYPH</name>
<feature type="domain" description="HTH tetR-type" evidence="3">
    <location>
        <begin position="1"/>
        <end position="48"/>
    </location>
</feature>
<dbReference type="InterPro" id="IPR050109">
    <property type="entry name" value="HTH-type_TetR-like_transc_reg"/>
</dbReference>
<dbReference type="Gene3D" id="1.10.357.10">
    <property type="entry name" value="Tetracycline Repressor, domain 2"/>
    <property type="match status" value="1"/>
</dbReference>
<dbReference type="SUPFAM" id="SSF46689">
    <property type="entry name" value="Homeodomain-like"/>
    <property type="match status" value="1"/>
</dbReference>
<organism evidence="4 5">
    <name type="scientific">Brucella thiophenivorans</name>
    <dbReference type="NCBI Taxonomy" id="571255"/>
    <lineage>
        <taxon>Bacteria</taxon>
        <taxon>Pseudomonadati</taxon>
        <taxon>Pseudomonadota</taxon>
        <taxon>Alphaproteobacteria</taxon>
        <taxon>Hyphomicrobiales</taxon>
        <taxon>Brucellaceae</taxon>
        <taxon>Brucella/Ochrobactrum group</taxon>
        <taxon>Brucella</taxon>
    </lineage>
</organism>
<dbReference type="InterPro" id="IPR009057">
    <property type="entry name" value="Homeodomain-like_sf"/>
</dbReference>
<dbReference type="Pfam" id="PF00440">
    <property type="entry name" value="TetR_N"/>
    <property type="match status" value="1"/>
</dbReference>
<dbReference type="PANTHER" id="PTHR30055">
    <property type="entry name" value="HTH-TYPE TRANSCRIPTIONAL REGULATOR RUTR"/>
    <property type="match status" value="1"/>
</dbReference>
<sequence length="188" mass="21192">MFHAEGIRDVSVDTVAQNAGLTKRTLYYHFSSKDDLIAAYLEARDQPNLLLFQRWFAETEGSVADKVRGIFLNLARSAKHPKWKGCGFLRTSVELIQFPGHPAMIAARIHKMRVEDWLCSIFEEQQAPDEARILARQIILLLDGAFAVVLLHRDENYMLCAGEAAAQLINQRLAAPSAQNLEEAIRES</sequence>
<dbReference type="InterPro" id="IPR023772">
    <property type="entry name" value="DNA-bd_HTH_TetR-type_CS"/>
</dbReference>
<gene>
    <name evidence="4" type="ORF">CEV31_3361</name>
</gene>
<dbReference type="PANTHER" id="PTHR30055:SF200">
    <property type="entry name" value="HTH-TYPE TRANSCRIPTIONAL REPRESSOR BDCR"/>
    <property type="match status" value="1"/>
</dbReference>
<dbReference type="AlphaFoldDB" id="A0A256FF04"/>
<dbReference type="PROSITE" id="PS50977">
    <property type="entry name" value="HTH_TETR_2"/>
    <property type="match status" value="1"/>
</dbReference>
<reference evidence="4 5" key="1">
    <citation type="submission" date="2017-07" db="EMBL/GenBank/DDBJ databases">
        <title>Phylogenetic study on the rhizospheric bacterium Ochrobactrum sp. A44.</title>
        <authorList>
            <person name="Krzyzanowska D.M."/>
            <person name="Ossowicki A."/>
            <person name="Rajewska M."/>
            <person name="Maciag T."/>
            <person name="Kaczynski Z."/>
            <person name="Czerwicka M."/>
            <person name="Jafra S."/>
        </authorList>
    </citation>
    <scope>NUCLEOTIDE SEQUENCE [LARGE SCALE GENOMIC DNA]</scope>
    <source>
        <strain evidence="4 5">DSM 7216</strain>
    </source>
</reference>
<feature type="DNA-binding region" description="H-T-H motif" evidence="2">
    <location>
        <begin position="11"/>
        <end position="30"/>
    </location>
</feature>
<dbReference type="InterPro" id="IPR001647">
    <property type="entry name" value="HTH_TetR"/>
</dbReference>
<evidence type="ECO:0000256" key="1">
    <source>
        <dbReference type="ARBA" id="ARBA00023125"/>
    </source>
</evidence>
<evidence type="ECO:0000256" key="2">
    <source>
        <dbReference type="PROSITE-ProRule" id="PRU00335"/>
    </source>
</evidence>
<dbReference type="InterPro" id="IPR036271">
    <property type="entry name" value="Tet_transcr_reg_TetR-rel_C_sf"/>
</dbReference>